<evidence type="ECO:0000256" key="8">
    <source>
        <dbReference type="ARBA" id="ARBA00022792"/>
    </source>
</evidence>
<dbReference type="Pfam" id="PF02167">
    <property type="entry name" value="Cytochrom_C1"/>
    <property type="match status" value="1"/>
</dbReference>
<feature type="binding site" description="axial binding residue" evidence="14">
    <location>
        <position position="105"/>
    </location>
    <ligand>
        <name>heme c</name>
        <dbReference type="ChEBI" id="CHEBI:61717"/>
    </ligand>
    <ligandPart>
        <name>Fe</name>
        <dbReference type="ChEBI" id="CHEBI:18248"/>
    </ligandPart>
</feature>
<keyword evidence="3" id="KW-0813">Transport</keyword>
<organism evidence="16 19">
    <name type="scientific">Adineta ricciae</name>
    <name type="common">Rotifer</name>
    <dbReference type="NCBI Taxonomy" id="249248"/>
    <lineage>
        <taxon>Eukaryota</taxon>
        <taxon>Metazoa</taxon>
        <taxon>Spiralia</taxon>
        <taxon>Gnathifera</taxon>
        <taxon>Rotifera</taxon>
        <taxon>Eurotatoria</taxon>
        <taxon>Bdelloidea</taxon>
        <taxon>Adinetida</taxon>
        <taxon>Adinetidae</taxon>
        <taxon>Adineta</taxon>
    </lineage>
</organism>
<evidence type="ECO:0000256" key="9">
    <source>
        <dbReference type="ARBA" id="ARBA00022982"/>
    </source>
</evidence>
<dbReference type="Gene3D" id="1.10.760.10">
    <property type="entry name" value="Cytochrome c-like domain"/>
    <property type="match status" value="1"/>
</dbReference>
<sequence>MTSTLIHRTARQHQQIFFSILRNSSSSASSQTASRWKRLAYQISGGLLTAGAVGYAWAYSQAVHASGNKAHLVPLPWSFNGPFDSLDHASVRRGFEVYKQVCAACHSMKFLAYRHLVGVTHTEAEAKAIAAQDQITDGPDDQGNMFQRPGKLTDYMPSPYPNDKAAKAGNGGALPPDLSLITLGREDGCNYVFNLLTGYQDQPAGVKGEPGLHYNPYFSGGWIAMAKQLYDDQIEYSDGTKATEAQLAKDVTEFLKWSAERDHDDRKKLAIKAVLVFVPLVVLSYHWKRVKWASLKSRKIAFYRPKPKND</sequence>
<dbReference type="GO" id="GO:0006122">
    <property type="term" value="P:mitochondrial electron transport, ubiquinol to cytochrome c"/>
    <property type="evidence" value="ECO:0007669"/>
    <property type="project" value="TreeGrafter"/>
</dbReference>
<evidence type="ECO:0000256" key="14">
    <source>
        <dbReference type="PIRSR" id="PIRSR602326-1"/>
    </source>
</evidence>
<dbReference type="OrthoDB" id="5925at2759"/>
<dbReference type="PANTHER" id="PTHR10266">
    <property type="entry name" value="CYTOCHROME C1"/>
    <property type="match status" value="1"/>
</dbReference>
<keyword evidence="18" id="KW-1185">Reference proteome</keyword>
<evidence type="ECO:0000313" key="16">
    <source>
        <dbReference type="EMBL" id="CAF0835258.1"/>
    </source>
</evidence>
<evidence type="ECO:0000256" key="3">
    <source>
        <dbReference type="ARBA" id="ARBA00022448"/>
    </source>
</evidence>
<dbReference type="GO" id="GO:0020037">
    <property type="term" value="F:heme binding"/>
    <property type="evidence" value="ECO:0007669"/>
    <property type="project" value="InterPro"/>
</dbReference>
<feature type="domain" description="Cytochrome c" evidence="15">
    <location>
        <begin position="89"/>
        <end position="196"/>
    </location>
</feature>
<proteinExistence type="inferred from homology"/>
<dbReference type="AlphaFoldDB" id="A0A813UUT8"/>
<keyword evidence="10" id="KW-1133">Transmembrane helix</keyword>
<comment type="caution">
    <text evidence="16">The sequence shown here is derived from an EMBL/GenBank/DDBJ whole genome shotgun (WGS) entry which is preliminary data.</text>
</comment>
<evidence type="ECO:0000313" key="18">
    <source>
        <dbReference type="Proteomes" id="UP000663828"/>
    </source>
</evidence>
<evidence type="ECO:0000256" key="5">
    <source>
        <dbReference type="ARBA" id="ARBA00022660"/>
    </source>
</evidence>
<keyword evidence="8" id="KW-0999">Mitochondrion inner membrane</keyword>
<dbReference type="GO" id="GO:0009055">
    <property type="term" value="F:electron transfer activity"/>
    <property type="evidence" value="ECO:0007669"/>
    <property type="project" value="InterPro"/>
</dbReference>
<evidence type="ECO:0000256" key="10">
    <source>
        <dbReference type="ARBA" id="ARBA00022989"/>
    </source>
</evidence>
<name>A0A813UUT8_ADIRI</name>
<dbReference type="GO" id="GO:0046872">
    <property type="term" value="F:metal ion binding"/>
    <property type="evidence" value="ECO:0007669"/>
    <property type="project" value="UniProtKB-KW"/>
</dbReference>
<evidence type="ECO:0000256" key="12">
    <source>
        <dbReference type="ARBA" id="ARBA00023128"/>
    </source>
</evidence>
<dbReference type="InterPro" id="IPR009056">
    <property type="entry name" value="Cyt_c-like_dom"/>
</dbReference>
<evidence type="ECO:0000313" key="17">
    <source>
        <dbReference type="EMBL" id="CAF1282428.1"/>
    </source>
</evidence>
<dbReference type="PANTHER" id="PTHR10266:SF3">
    <property type="entry name" value="CYTOCHROME C1, HEME PROTEIN, MITOCHONDRIAL"/>
    <property type="match status" value="1"/>
</dbReference>
<feature type="binding site" description="covalent" evidence="14">
    <location>
        <position position="102"/>
    </location>
    <ligand>
        <name>heme c</name>
        <dbReference type="ChEBI" id="CHEBI:61717"/>
    </ligand>
</feature>
<reference evidence="16" key="1">
    <citation type="submission" date="2021-02" db="EMBL/GenBank/DDBJ databases">
        <authorList>
            <person name="Nowell W R."/>
        </authorList>
    </citation>
    <scope>NUCLEOTIDE SEQUENCE</scope>
</reference>
<dbReference type="FunFam" id="1.10.760.10:FF:000002">
    <property type="entry name" value="Cytochrome c1, heme protein"/>
    <property type="match status" value="1"/>
</dbReference>
<feature type="binding site" description="covalent" evidence="14">
    <location>
        <position position="106"/>
    </location>
    <ligand>
        <name>heme c</name>
        <dbReference type="ChEBI" id="CHEBI:61717"/>
    </ligand>
</feature>
<keyword evidence="4 14" id="KW-0349">Heme</keyword>
<evidence type="ECO:0000256" key="13">
    <source>
        <dbReference type="ARBA" id="ARBA00023136"/>
    </source>
</evidence>
<comment type="similarity">
    <text evidence="2">Belongs to the cytochrome c family.</text>
</comment>
<keyword evidence="12" id="KW-0496">Mitochondrion</keyword>
<evidence type="ECO:0000256" key="11">
    <source>
        <dbReference type="ARBA" id="ARBA00023004"/>
    </source>
</evidence>
<keyword evidence="5" id="KW-0679">Respiratory chain</keyword>
<dbReference type="Proteomes" id="UP000663828">
    <property type="component" value="Unassembled WGS sequence"/>
</dbReference>
<dbReference type="GO" id="GO:0005743">
    <property type="term" value="C:mitochondrial inner membrane"/>
    <property type="evidence" value="ECO:0007669"/>
    <property type="project" value="UniProtKB-SubCell"/>
</dbReference>
<evidence type="ECO:0000259" key="15">
    <source>
        <dbReference type="PROSITE" id="PS51007"/>
    </source>
</evidence>
<keyword evidence="9" id="KW-0249">Electron transport</keyword>
<dbReference type="Gene3D" id="1.20.5.100">
    <property type="entry name" value="Cytochrome c1, transmembrane anchor, C-terminal"/>
    <property type="match status" value="1"/>
</dbReference>
<evidence type="ECO:0000256" key="1">
    <source>
        <dbReference type="ARBA" id="ARBA00004273"/>
    </source>
</evidence>
<protein>
    <recommendedName>
        <fullName evidence="15">Cytochrome c domain-containing protein</fullName>
    </recommendedName>
</protein>
<dbReference type="EMBL" id="CAJNOJ010000019">
    <property type="protein sequence ID" value="CAF0835258.1"/>
    <property type="molecule type" value="Genomic_DNA"/>
</dbReference>
<comment type="subcellular location">
    <subcellularLocation>
        <location evidence="1">Mitochondrion inner membrane</location>
    </subcellularLocation>
</comment>
<comment type="cofactor">
    <cofactor evidence="14">
        <name>heme c</name>
        <dbReference type="ChEBI" id="CHEBI:61717"/>
    </cofactor>
    <text evidence="14">Binds 1 heme c group covalently per subunit.</text>
</comment>
<dbReference type="Proteomes" id="UP000663852">
    <property type="component" value="Unassembled WGS sequence"/>
</dbReference>
<accession>A0A813UUT8</accession>
<feature type="binding site" description="axial binding residue" evidence="14">
    <location>
        <position position="225"/>
    </location>
    <ligand>
        <name>heme c</name>
        <dbReference type="ChEBI" id="CHEBI:61717"/>
    </ligand>
    <ligandPart>
        <name>Fe</name>
        <dbReference type="ChEBI" id="CHEBI:18248"/>
    </ligandPart>
</feature>
<keyword evidence="6" id="KW-0812">Transmembrane</keyword>
<dbReference type="PROSITE" id="PS51007">
    <property type="entry name" value="CYTC"/>
    <property type="match status" value="1"/>
</dbReference>
<keyword evidence="7 14" id="KW-0479">Metal-binding</keyword>
<dbReference type="EMBL" id="CAJNOR010002353">
    <property type="protein sequence ID" value="CAF1282428.1"/>
    <property type="molecule type" value="Genomic_DNA"/>
</dbReference>
<evidence type="ECO:0000256" key="4">
    <source>
        <dbReference type="ARBA" id="ARBA00022617"/>
    </source>
</evidence>
<keyword evidence="13" id="KW-0472">Membrane</keyword>
<dbReference type="SUPFAM" id="SSF46626">
    <property type="entry name" value="Cytochrome c"/>
    <property type="match status" value="1"/>
</dbReference>
<gene>
    <name evidence="16" type="ORF">EDS130_LOCUS6551</name>
    <name evidence="17" type="ORF">XAT740_LOCUS27891</name>
</gene>
<evidence type="ECO:0000256" key="6">
    <source>
        <dbReference type="ARBA" id="ARBA00022692"/>
    </source>
</evidence>
<evidence type="ECO:0000313" key="19">
    <source>
        <dbReference type="Proteomes" id="UP000663852"/>
    </source>
</evidence>
<evidence type="ECO:0000256" key="7">
    <source>
        <dbReference type="ARBA" id="ARBA00022723"/>
    </source>
</evidence>
<dbReference type="SUPFAM" id="SSF81496">
    <property type="entry name" value="Cytochrome c1 subunit of cytochrome bc1 complex (Ubiquinol-cytochrome c reductase), transmembrane anchor"/>
    <property type="match status" value="1"/>
</dbReference>
<dbReference type="InterPro" id="IPR021157">
    <property type="entry name" value="Cyt_c1_TM_anchor_C"/>
</dbReference>
<dbReference type="PRINTS" id="PR00603">
    <property type="entry name" value="CYTOCHROMEC1"/>
</dbReference>
<dbReference type="InterPro" id="IPR002326">
    <property type="entry name" value="Cyt_c1"/>
</dbReference>
<keyword evidence="11 14" id="KW-0408">Iron</keyword>
<evidence type="ECO:0000256" key="2">
    <source>
        <dbReference type="ARBA" id="ARBA00006488"/>
    </source>
</evidence>
<dbReference type="InterPro" id="IPR036909">
    <property type="entry name" value="Cyt_c-like_dom_sf"/>
</dbReference>